<evidence type="ECO:0000256" key="5">
    <source>
        <dbReference type="ARBA" id="ARBA00023316"/>
    </source>
</evidence>
<dbReference type="GO" id="GO:0018104">
    <property type="term" value="P:peptidoglycan-protein cross-linking"/>
    <property type="evidence" value="ECO:0007669"/>
    <property type="project" value="TreeGrafter"/>
</dbReference>
<keyword evidence="2" id="KW-0808">Transferase</keyword>
<evidence type="ECO:0000256" key="3">
    <source>
        <dbReference type="ARBA" id="ARBA00022960"/>
    </source>
</evidence>
<evidence type="ECO:0000256" key="1">
    <source>
        <dbReference type="ARBA" id="ARBA00004752"/>
    </source>
</evidence>
<comment type="pathway">
    <text evidence="1 6">Cell wall biogenesis; peptidoglycan biosynthesis.</text>
</comment>
<sequence length="260" mass="29113">MNSQNFVIIWRFVSLRRLFRCILTLALLSIAIGGAGEVVYAEERTTAPSPYASGALASGSTLSLLPITANLPRPVEKPPLPFSAPLVGPLIKRAPMSDIEKRTTAFLPTDEFLARLTPIEMPDEDRWIRVDLSEQVTIVYENGKAIRGFVISSGLPRTPTVTGEFRIRMKVRSQTMSGGSGASYYYLPNVQWVQYFYGEYAFHGTYWHSDFGRPKSRGCINMTNADAKWLFDWAGPVWDGKTTWFRSTPDNPGTLVIVHE</sequence>
<dbReference type="PANTHER" id="PTHR30582">
    <property type="entry name" value="L,D-TRANSPEPTIDASE"/>
    <property type="match status" value="1"/>
</dbReference>
<evidence type="ECO:0000256" key="4">
    <source>
        <dbReference type="ARBA" id="ARBA00022984"/>
    </source>
</evidence>
<evidence type="ECO:0000256" key="2">
    <source>
        <dbReference type="ARBA" id="ARBA00022679"/>
    </source>
</evidence>
<gene>
    <name evidence="8" type="ORF">ENQ20_04410</name>
</gene>
<reference evidence="8" key="1">
    <citation type="journal article" date="2020" name="mSystems">
        <title>Genome- and Community-Level Interaction Insights into Carbon Utilization and Element Cycling Functions of Hydrothermarchaeota in Hydrothermal Sediment.</title>
        <authorList>
            <person name="Zhou Z."/>
            <person name="Liu Y."/>
            <person name="Xu W."/>
            <person name="Pan J."/>
            <person name="Luo Z.H."/>
            <person name="Li M."/>
        </authorList>
    </citation>
    <scope>NUCLEOTIDE SEQUENCE [LARGE SCALE GENOMIC DNA]</scope>
    <source>
        <strain evidence="8">SpSt-289</strain>
    </source>
</reference>
<keyword evidence="5 6" id="KW-0961">Cell wall biogenesis/degradation</keyword>
<organism evidence="8">
    <name type="scientific">Caldilinea aerophila</name>
    <dbReference type="NCBI Taxonomy" id="133453"/>
    <lineage>
        <taxon>Bacteria</taxon>
        <taxon>Bacillati</taxon>
        <taxon>Chloroflexota</taxon>
        <taxon>Caldilineae</taxon>
        <taxon>Caldilineales</taxon>
        <taxon>Caldilineaceae</taxon>
        <taxon>Caldilinea</taxon>
    </lineage>
</organism>
<dbReference type="EMBL" id="DSMG01000050">
    <property type="protein sequence ID" value="HDX30719.1"/>
    <property type="molecule type" value="Genomic_DNA"/>
</dbReference>
<dbReference type="InterPro" id="IPR005490">
    <property type="entry name" value="LD_TPept_cat_dom"/>
</dbReference>
<feature type="domain" description="L,D-TPase catalytic" evidence="7">
    <location>
        <begin position="126"/>
        <end position="259"/>
    </location>
</feature>
<keyword evidence="3 6" id="KW-0133">Cell shape</keyword>
<feature type="active site" description="Nucleophile" evidence="6">
    <location>
        <position position="219"/>
    </location>
</feature>
<dbReference type="InterPro" id="IPR050979">
    <property type="entry name" value="LD-transpeptidase"/>
</dbReference>
<evidence type="ECO:0000259" key="7">
    <source>
        <dbReference type="PROSITE" id="PS52029"/>
    </source>
</evidence>
<comment type="caution">
    <text evidence="8">The sequence shown here is derived from an EMBL/GenBank/DDBJ whole genome shotgun (WGS) entry which is preliminary data.</text>
</comment>
<dbReference type="PANTHER" id="PTHR30582:SF2">
    <property type="entry name" value="L,D-TRANSPEPTIDASE YCIB-RELATED"/>
    <property type="match status" value="1"/>
</dbReference>
<dbReference type="UniPathway" id="UPA00219"/>
<dbReference type="GO" id="GO:0071555">
    <property type="term" value="P:cell wall organization"/>
    <property type="evidence" value="ECO:0007669"/>
    <property type="project" value="UniProtKB-UniRule"/>
</dbReference>
<accession>A0A7C1FEJ8</accession>
<keyword evidence="4 6" id="KW-0573">Peptidoglycan synthesis</keyword>
<dbReference type="Gene3D" id="2.40.440.10">
    <property type="entry name" value="L,D-transpeptidase catalytic domain-like"/>
    <property type="match status" value="1"/>
</dbReference>
<dbReference type="CDD" id="cd16913">
    <property type="entry name" value="YkuD_like"/>
    <property type="match status" value="1"/>
</dbReference>
<proteinExistence type="predicted"/>
<dbReference type="GO" id="GO:0016740">
    <property type="term" value="F:transferase activity"/>
    <property type="evidence" value="ECO:0007669"/>
    <property type="project" value="UniProtKB-KW"/>
</dbReference>
<feature type="active site" description="Proton donor/acceptor" evidence="6">
    <location>
        <position position="203"/>
    </location>
</feature>
<dbReference type="Pfam" id="PF03734">
    <property type="entry name" value="YkuD"/>
    <property type="match status" value="1"/>
</dbReference>
<dbReference type="InterPro" id="IPR038063">
    <property type="entry name" value="Transpep_catalytic_dom"/>
</dbReference>
<dbReference type="GO" id="GO:0005576">
    <property type="term" value="C:extracellular region"/>
    <property type="evidence" value="ECO:0007669"/>
    <property type="project" value="TreeGrafter"/>
</dbReference>
<dbReference type="GO" id="GO:0008360">
    <property type="term" value="P:regulation of cell shape"/>
    <property type="evidence" value="ECO:0007669"/>
    <property type="project" value="UniProtKB-UniRule"/>
</dbReference>
<evidence type="ECO:0000313" key="8">
    <source>
        <dbReference type="EMBL" id="HDX30719.1"/>
    </source>
</evidence>
<dbReference type="AlphaFoldDB" id="A0A7C1FEJ8"/>
<dbReference type="PROSITE" id="PS52029">
    <property type="entry name" value="LD_TPASE"/>
    <property type="match status" value="1"/>
</dbReference>
<dbReference type="GO" id="GO:0071972">
    <property type="term" value="F:peptidoglycan L,D-transpeptidase activity"/>
    <property type="evidence" value="ECO:0007669"/>
    <property type="project" value="TreeGrafter"/>
</dbReference>
<protein>
    <submittedName>
        <fullName evidence="8">L,D-transpeptidase</fullName>
    </submittedName>
</protein>
<evidence type="ECO:0000256" key="6">
    <source>
        <dbReference type="PROSITE-ProRule" id="PRU01373"/>
    </source>
</evidence>
<dbReference type="SUPFAM" id="SSF141523">
    <property type="entry name" value="L,D-transpeptidase catalytic domain-like"/>
    <property type="match status" value="1"/>
</dbReference>
<name>A0A7C1FEJ8_9CHLR</name>